<reference evidence="3" key="1">
    <citation type="journal article" date="2010" name="PLoS ONE">
        <title>The complete genome sequence of Cupriavidus metallidurans strain CH34, a master survivalist in harsh and anthropogenic environments.</title>
        <authorList>
            <person name="Janssen P.J."/>
            <person name="Van Houdt R."/>
            <person name="Moors H."/>
            <person name="Monsieurs P."/>
            <person name="Morin N."/>
            <person name="Michaux A."/>
            <person name="Benotmane M.A."/>
            <person name="Leys N."/>
            <person name="Vallaeys T."/>
            <person name="Lapidus A."/>
            <person name="Monchy S."/>
            <person name="Medigue C."/>
            <person name="Taghavi S."/>
            <person name="McCorkle S."/>
            <person name="Dunn J."/>
            <person name="van der Lelie D."/>
            <person name="Mergeay M."/>
        </authorList>
    </citation>
    <scope>NUCLEOTIDE SEQUENCE [LARGE SCALE GENOMIC DNA]</scope>
    <source>
        <strain evidence="3">ATCC 43123 / DSM 2839 / NBRC 102507 / CH34</strain>
    </source>
</reference>
<evidence type="ECO:0000256" key="1">
    <source>
        <dbReference type="SAM" id="Phobius"/>
    </source>
</evidence>
<keyword evidence="1" id="KW-1133">Transmembrane helix</keyword>
<organism evidence="2 3">
    <name type="scientific">Cupriavidus metallidurans (strain ATCC 43123 / DSM 2839 / NBRC 102507 / CH34)</name>
    <name type="common">Ralstonia metallidurans</name>
    <dbReference type="NCBI Taxonomy" id="266264"/>
    <lineage>
        <taxon>Bacteria</taxon>
        <taxon>Pseudomonadati</taxon>
        <taxon>Pseudomonadota</taxon>
        <taxon>Betaproteobacteria</taxon>
        <taxon>Burkholderiales</taxon>
        <taxon>Burkholderiaceae</taxon>
        <taxon>Cupriavidus</taxon>
    </lineage>
</organism>
<dbReference type="KEGG" id="rme:Rmet_5582"/>
<evidence type="ECO:0000313" key="2">
    <source>
        <dbReference type="EMBL" id="ABF12441.1"/>
    </source>
</evidence>
<feature type="transmembrane region" description="Helical" evidence="1">
    <location>
        <begin position="40"/>
        <end position="66"/>
    </location>
</feature>
<dbReference type="EMBL" id="CP000353">
    <property type="protein sequence ID" value="ABF12441.1"/>
    <property type="molecule type" value="Genomic_DNA"/>
</dbReference>
<dbReference type="eggNOG" id="ENOG5032Z14">
    <property type="taxonomic scope" value="Bacteria"/>
</dbReference>
<keyword evidence="1" id="KW-0812">Transmembrane</keyword>
<dbReference type="AlphaFoldDB" id="Q1LBN5"/>
<keyword evidence="2" id="KW-0614">Plasmid</keyword>
<evidence type="ECO:0000313" key="3">
    <source>
        <dbReference type="Proteomes" id="UP000002429"/>
    </source>
</evidence>
<dbReference type="HOGENOM" id="CLU_135037_0_0_4"/>
<sequence length="168" mass="18016">MAPPMHNTSGKPNVPIILLGLALLAAFVYGVVQLYLKVAAAYGAIAGTAAVVALLAALTALAVRWLQRYRAIHGKRVNGERVLALTGDWGSLRLDAERKNGVLEMNGRRVVLIFADIGEARAVAADGKWHIALTLHHHTPADWKIPVADGSTANRWSKIFTLAAAQKL</sequence>
<name>Q1LBN5_CUPMC</name>
<protein>
    <submittedName>
        <fullName evidence="2">Uncharacterized protein</fullName>
    </submittedName>
</protein>
<accession>Q1LBN5</accession>
<dbReference type="Proteomes" id="UP000002429">
    <property type="component" value="Plasmid megaplasmid"/>
</dbReference>
<gene>
    <name evidence="2" type="ordered locus">Rmet_5582</name>
</gene>
<proteinExistence type="predicted"/>
<keyword evidence="1" id="KW-0472">Membrane</keyword>
<geneLocation type="plasmid" evidence="2 3">
    <name>megaplasmid</name>
</geneLocation>
<keyword evidence="3" id="KW-1185">Reference proteome</keyword>